<evidence type="ECO:0000256" key="7">
    <source>
        <dbReference type="SAM" id="MobiDB-lite"/>
    </source>
</evidence>
<feature type="domain" description="RAI1-like" evidence="8">
    <location>
        <begin position="288"/>
        <end position="406"/>
    </location>
</feature>
<dbReference type="GO" id="GO:0004518">
    <property type="term" value="F:nuclease activity"/>
    <property type="evidence" value="ECO:0007669"/>
    <property type="project" value="UniProtKB-KW"/>
</dbReference>
<dbReference type="GO" id="GO:0000956">
    <property type="term" value="P:nuclear-transcribed mRNA catabolic process"/>
    <property type="evidence" value="ECO:0007669"/>
    <property type="project" value="TreeGrafter"/>
</dbReference>
<dbReference type="EMBL" id="JARKIF010000001">
    <property type="protein sequence ID" value="KAJ7650093.1"/>
    <property type="molecule type" value="Genomic_DNA"/>
</dbReference>
<keyword evidence="6" id="KW-0540">Nuclease</keyword>
<keyword evidence="6" id="KW-0547">Nucleotide-binding</keyword>
<keyword evidence="6" id="KW-0378">Hydrolase</keyword>
<dbReference type="AlphaFoldDB" id="A0AAD7CII7"/>
<organism evidence="9 10">
    <name type="scientific">Roridomyces roridus</name>
    <dbReference type="NCBI Taxonomy" id="1738132"/>
    <lineage>
        <taxon>Eukaryota</taxon>
        <taxon>Fungi</taxon>
        <taxon>Dikarya</taxon>
        <taxon>Basidiomycota</taxon>
        <taxon>Agaricomycotina</taxon>
        <taxon>Agaricomycetes</taxon>
        <taxon>Agaricomycetidae</taxon>
        <taxon>Agaricales</taxon>
        <taxon>Marasmiineae</taxon>
        <taxon>Mycenaceae</taxon>
        <taxon>Roridomyces</taxon>
    </lineage>
</organism>
<dbReference type="Proteomes" id="UP001221142">
    <property type="component" value="Unassembled WGS sequence"/>
</dbReference>
<dbReference type="PANTHER" id="PTHR12395">
    <property type="entry name" value="DOM-3 RELATED"/>
    <property type="match status" value="1"/>
</dbReference>
<dbReference type="Pfam" id="PF08652">
    <property type="entry name" value="RAI1"/>
    <property type="match status" value="2"/>
</dbReference>
<dbReference type="GO" id="GO:0005829">
    <property type="term" value="C:cytosol"/>
    <property type="evidence" value="ECO:0007669"/>
    <property type="project" value="TreeGrafter"/>
</dbReference>
<comment type="similarity">
    <text evidence="2 6">Belongs to the DXO/Dom3Z family.</text>
</comment>
<evidence type="ECO:0000256" key="6">
    <source>
        <dbReference type="RuleBase" id="RU367113"/>
    </source>
</evidence>
<dbReference type="GO" id="GO:0110155">
    <property type="term" value="P:NAD-cap decapping"/>
    <property type="evidence" value="ECO:0007669"/>
    <property type="project" value="TreeGrafter"/>
</dbReference>
<protein>
    <recommendedName>
        <fullName evidence="6">Decapping nuclease</fullName>
        <ecNumber evidence="6">3.6.1.-</ecNumber>
    </recommendedName>
</protein>
<name>A0AAD7CII7_9AGAR</name>
<dbReference type="EC" id="3.6.1.-" evidence="6"/>
<dbReference type="GO" id="GO:0003723">
    <property type="term" value="F:RNA binding"/>
    <property type="evidence" value="ECO:0007669"/>
    <property type="project" value="UniProtKB-KW"/>
</dbReference>
<evidence type="ECO:0000313" key="9">
    <source>
        <dbReference type="EMBL" id="KAJ7650093.1"/>
    </source>
</evidence>
<sequence>MSKRALSEVDDTVASPAKRLRHDTQQLAYPSPTSAPRGPTPPFQQPTQLISFSYTPERVLEFDDSALRYFVQPPNGAQLGHAYERWNRRPESRPRIDGLLRAFSTVRAKSHPALASGPVGVVSWRGVMTRILTAPYAEERDGWELNVMSVGGVLYFEEFLSEARLEDKNNLEPRQRRQTYFGYAFESYCTADKPGVPNVPQHPGDPPGWGGDVDTNVQWCSVVRTKLGDTRMVIGGEVDCVRDKYTGTTDTFVELKTSLVIRGPQDSVKFEKYSECIARLLLLMIGYRKLLKFYMQSFLLGVPEILVGFRTPSGQVTTTQTFKTVEIPRLVRGKGPHAWDPSVCFAWGDAFLEFLKTQIRDKEERTVWRVAFRPKVGVELRVLDDKEVEGVVAGEERVGFLPQWYWDEVVTEK</sequence>
<dbReference type="GO" id="GO:0005634">
    <property type="term" value="C:nucleus"/>
    <property type="evidence" value="ECO:0007669"/>
    <property type="project" value="UniProtKB-SubCell"/>
</dbReference>
<keyword evidence="6" id="KW-0539">Nucleus</keyword>
<dbReference type="GO" id="GO:0034353">
    <property type="term" value="F:mRNA 5'-diphosphatase activity"/>
    <property type="evidence" value="ECO:0007669"/>
    <property type="project" value="TreeGrafter"/>
</dbReference>
<proteinExistence type="inferred from homology"/>
<evidence type="ECO:0000256" key="5">
    <source>
        <dbReference type="ARBA" id="ARBA00048124"/>
    </source>
</evidence>
<feature type="domain" description="RAI1-like" evidence="8">
    <location>
        <begin position="44"/>
        <end position="272"/>
    </location>
</feature>
<feature type="compositionally biased region" description="Polar residues" evidence="7">
    <location>
        <begin position="25"/>
        <end position="34"/>
    </location>
</feature>
<comment type="cofactor">
    <cofactor evidence="1 6">
        <name>a divalent metal cation</name>
        <dbReference type="ChEBI" id="CHEBI:60240"/>
    </cofactor>
</comment>
<gene>
    <name evidence="9" type="ORF">FB45DRAFT_819185</name>
</gene>
<feature type="region of interest" description="Disordered" evidence="7">
    <location>
        <begin position="1"/>
        <end position="46"/>
    </location>
</feature>
<accession>A0AAD7CII7</accession>
<comment type="catalytic activity">
    <reaction evidence="4">
        <text>a 5'-end triphospho-ribonucleoside in mRNA + H2O = a 5'-end phospho-ribonucleoside in mRNA + diphosphate + H(+)</text>
        <dbReference type="Rhea" id="RHEA:78683"/>
        <dbReference type="Rhea" id="RHEA-COMP:15692"/>
        <dbReference type="Rhea" id="RHEA-COMP:17164"/>
        <dbReference type="ChEBI" id="CHEBI:15377"/>
        <dbReference type="ChEBI" id="CHEBI:15378"/>
        <dbReference type="ChEBI" id="CHEBI:33019"/>
        <dbReference type="ChEBI" id="CHEBI:138282"/>
        <dbReference type="ChEBI" id="CHEBI:167618"/>
    </reaction>
    <physiologicalReaction direction="left-to-right" evidence="4">
        <dbReference type="Rhea" id="RHEA:78684"/>
    </physiologicalReaction>
</comment>
<keyword evidence="6" id="KW-0479">Metal-binding</keyword>
<comment type="catalytic activity">
    <reaction evidence="5">
        <text>a 5'-end NAD(+)-phospho-ribonucleoside in mRNA + H2O = a 5'-end phospho-ribonucleoside in mRNA + NAD(+) + H(+)</text>
        <dbReference type="Rhea" id="RHEA:60880"/>
        <dbReference type="Rhea" id="RHEA-COMP:15692"/>
        <dbReference type="Rhea" id="RHEA-COMP:15698"/>
        <dbReference type="ChEBI" id="CHEBI:15377"/>
        <dbReference type="ChEBI" id="CHEBI:15378"/>
        <dbReference type="ChEBI" id="CHEBI:57540"/>
        <dbReference type="ChEBI" id="CHEBI:138282"/>
        <dbReference type="ChEBI" id="CHEBI:144029"/>
    </reaction>
    <physiologicalReaction direction="left-to-right" evidence="5">
        <dbReference type="Rhea" id="RHEA:60881"/>
    </physiologicalReaction>
</comment>
<dbReference type="GO" id="GO:0000166">
    <property type="term" value="F:nucleotide binding"/>
    <property type="evidence" value="ECO:0007669"/>
    <property type="project" value="UniProtKB-KW"/>
</dbReference>
<evidence type="ECO:0000313" key="10">
    <source>
        <dbReference type="Proteomes" id="UP001221142"/>
    </source>
</evidence>
<evidence type="ECO:0000256" key="3">
    <source>
        <dbReference type="ARBA" id="ARBA00044676"/>
    </source>
</evidence>
<dbReference type="InterPro" id="IPR039039">
    <property type="entry name" value="RAI1-like_fam"/>
</dbReference>
<dbReference type="InterPro" id="IPR013961">
    <property type="entry name" value="RAI1"/>
</dbReference>
<keyword evidence="6" id="KW-0694">RNA-binding</keyword>
<evidence type="ECO:0000256" key="2">
    <source>
        <dbReference type="ARBA" id="ARBA00006562"/>
    </source>
</evidence>
<reference evidence="9" key="1">
    <citation type="submission" date="2023-03" db="EMBL/GenBank/DDBJ databases">
        <title>Massive genome expansion in bonnet fungi (Mycena s.s.) driven by repeated elements and novel gene families across ecological guilds.</title>
        <authorList>
            <consortium name="Lawrence Berkeley National Laboratory"/>
            <person name="Harder C.B."/>
            <person name="Miyauchi S."/>
            <person name="Viragh M."/>
            <person name="Kuo A."/>
            <person name="Thoen E."/>
            <person name="Andreopoulos B."/>
            <person name="Lu D."/>
            <person name="Skrede I."/>
            <person name="Drula E."/>
            <person name="Henrissat B."/>
            <person name="Morin E."/>
            <person name="Kohler A."/>
            <person name="Barry K."/>
            <person name="LaButti K."/>
            <person name="Morin E."/>
            <person name="Salamov A."/>
            <person name="Lipzen A."/>
            <person name="Mereny Z."/>
            <person name="Hegedus B."/>
            <person name="Baldrian P."/>
            <person name="Stursova M."/>
            <person name="Weitz H."/>
            <person name="Taylor A."/>
            <person name="Grigoriev I.V."/>
            <person name="Nagy L.G."/>
            <person name="Martin F."/>
            <person name="Kauserud H."/>
        </authorList>
    </citation>
    <scope>NUCLEOTIDE SEQUENCE</scope>
    <source>
        <strain evidence="9">9284</strain>
    </source>
</reference>
<evidence type="ECO:0000256" key="1">
    <source>
        <dbReference type="ARBA" id="ARBA00001968"/>
    </source>
</evidence>
<comment type="function">
    <text evidence="6">Decapping enzyme for NAD-capped RNAs: specifically hydrolyzes the nicotinamide adenine dinucleotide (NAD) cap from a subset of RNAs by removing the entire NAD moiety from the 5'-end of an NAD-capped RNA.</text>
</comment>
<dbReference type="PANTHER" id="PTHR12395:SF9">
    <property type="entry name" value="DECAPPING AND EXORIBONUCLEASE PROTEIN"/>
    <property type="match status" value="1"/>
</dbReference>
<comment type="catalytic activity">
    <reaction evidence="3">
        <text>a 5'-end (N(7)-methyl 5'-triphosphoguanosine)-ribonucleoside-ribonucleotide in mRNA + H2O = a (N(7)-methyl 5'-triphosphoguanosine)-nucleoside + a 5'-end phospho-ribonucleoside in mRNA + H(+)</text>
        <dbReference type="Rhea" id="RHEA:66928"/>
        <dbReference type="Rhea" id="RHEA-COMP:15692"/>
        <dbReference type="Rhea" id="RHEA-COMP:17313"/>
        <dbReference type="ChEBI" id="CHEBI:15377"/>
        <dbReference type="ChEBI" id="CHEBI:15378"/>
        <dbReference type="ChEBI" id="CHEBI:138282"/>
        <dbReference type="ChEBI" id="CHEBI:172876"/>
        <dbReference type="ChEBI" id="CHEBI:172877"/>
    </reaction>
    <physiologicalReaction direction="left-to-right" evidence="3">
        <dbReference type="Rhea" id="RHEA:66929"/>
    </physiologicalReaction>
</comment>
<evidence type="ECO:0000259" key="8">
    <source>
        <dbReference type="Pfam" id="PF08652"/>
    </source>
</evidence>
<evidence type="ECO:0000256" key="4">
    <source>
        <dbReference type="ARBA" id="ARBA00044692"/>
    </source>
</evidence>
<comment type="subcellular location">
    <subcellularLocation>
        <location evidence="6">Nucleus</location>
    </subcellularLocation>
</comment>
<comment type="caution">
    <text evidence="9">The sequence shown here is derived from an EMBL/GenBank/DDBJ whole genome shotgun (WGS) entry which is preliminary data.</text>
</comment>
<dbReference type="GO" id="GO:0046872">
    <property type="term" value="F:metal ion binding"/>
    <property type="evidence" value="ECO:0007669"/>
    <property type="project" value="UniProtKB-KW"/>
</dbReference>
<keyword evidence="10" id="KW-1185">Reference proteome</keyword>